<dbReference type="EMBL" id="JARTQQ020000001">
    <property type="protein sequence ID" value="MEC5729450.1"/>
    <property type="molecule type" value="Genomic_DNA"/>
</dbReference>
<proteinExistence type="predicted"/>
<organism evidence="1 2">
    <name type="scientific">Enterobacter asburiae</name>
    <dbReference type="NCBI Taxonomy" id="61645"/>
    <lineage>
        <taxon>Bacteria</taxon>
        <taxon>Pseudomonadati</taxon>
        <taxon>Pseudomonadota</taxon>
        <taxon>Gammaproteobacteria</taxon>
        <taxon>Enterobacterales</taxon>
        <taxon>Enterobacteriaceae</taxon>
        <taxon>Enterobacter</taxon>
        <taxon>Enterobacter cloacae complex</taxon>
    </lineage>
</organism>
<keyword evidence="2" id="KW-1185">Reference proteome</keyword>
<dbReference type="Proteomes" id="UP001175344">
    <property type="component" value="Unassembled WGS sequence"/>
</dbReference>
<protein>
    <submittedName>
        <fullName evidence="1">Uncharacterized protein</fullName>
    </submittedName>
</protein>
<evidence type="ECO:0000313" key="2">
    <source>
        <dbReference type="Proteomes" id="UP001175344"/>
    </source>
</evidence>
<name>A0ABU6KUR3_ENTAS</name>
<evidence type="ECO:0000313" key="1">
    <source>
        <dbReference type="EMBL" id="MEC5729450.1"/>
    </source>
</evidence>
<sequence>MFGRVSLAVLTLLALLWMALIFDFGDIVGHLGALLNHLDGS</sequence>
<reference evidence="1 2" key="1">
    <citation type="journal article" date="2023" name="Nat. Commun.">
        <title>Genomic dissection of endemic carbapenem resistance reveals metallo-beta-lactamase dissemination through clonal, plasmid and integron transfer.</title>
        <authorList>
            <person name="Macesic N."/>
            <person name="Hawkey J."/>
            <person name="Vezina B."/>
            <person name="Wisniewski J.A."/>
            <person name="Cottingham H."/>
            <person name="Blakeway L.V."/>
            <person name="Harshegyi T."/>
            <person name="Pragastis K."/>
            <person name="Badoordeen G.Z."/>
            <person name="Dennison A."/>
            <person name="Spelman D.W."/>
            <person name="Jenney A.W.J."/>
            <person name="Peleg A.Y."/>
        </authorList>
    </citation>
    <scope>NUCLEOTIDE SEQUENCE [LARGE SCALE GENOMIC DNA]</scope>
    <source>
        <strain evidence="1 2">CPO239</strain>
    </source>
</reference>
<accession>A0ABU6KUR3</accession>
<comment type="caution">
    <text evidence="1">The sequence shown here is derived from an EMBL/GenBank/DDBJ whole genome shotgun (WGS) entry which is preliminary data.</text>
</comment>
<dbReference type="RefSeq" id="WP_255319991.1">
    <property type="nucleotide sequence ID" value="NZ_BIGA01000124.1"/>
</dbReference>
<gene>
    <name evidence="1" type="ORF">QAA55_013635</name>
</gene>